<dbReference type="InterPro" id="IPR001082">
    <property type="entry name" value="Pilin"/>
</dbReference>
<dbReference type="PROSITE" id="PS00409">
    <property type="entry name" value="PROKAR_NTER_METHYL"/>
    <property type="match status" value="1"/>
</dbReference>
<name>A0A1H7GRZ1_9GAMM</name>
<dbReference type="PANTHER" id="PTHR30093">
    <property type="entry name" value="GENERAL SECRETION PATHWAY PROTEIN G"/>
    <property type="match status" value="1"/>
</dbReference>
<evidence type="ECO:0000256" key="5">
    <source>
        <dbReference type="SAM" id="Phobius"/>
    </source>
</evidence>
<comment type="similarity">
    <text evidence="1 3">Belongs to the N-Me-Phe pilin family.</text>
</comment>
<dbReference type="GO" id="GO:0043107">
    <property type="term" value="P:type IV pilus-dependent motility"/>
    <property type="evidence" value="ECO:0007669"/>
    <property type="project" value="TreeGrafter"/>
</dbReference>
<dbReference type="NCBIfam" id="TIGR02532">
    <property type="entry name" value="IV_pilin_GFxxxE"/>
    <property type="match status" value="1"/>
</dbReference>
<dbReference type="GO" id="GO:0007155">
    <property type="term" value="P:cell adhesion"/>
    <property type="evidence" value="ECO:0007669"/>
    <property type="project" value="InterPro"/>
</dbReference>
<evidence type="ECO:0000313" key="6">
    <source>
        <dbReference type="EMBL" id="SEK40841.1"/>
    </source>
</evidence>
<dbReference type="Pfam" id="PF00114">
    <property type="entry name" value="Pilin"/>
    <property type="match status" value="1"/>
</dbReference>
<dbReference type="InterPro" id="IPR045584">
    <property type="entry name" value="Pilin-like"/>
</dbReference>
<dbReference type="EMBL" id="FOBC01000002">
    <property type="protein sequence ID" value="SEK40841.1"/>
    <property type="molecule type" value="Genomic_DNA"/>
</dbReference>
<proteinExistence type="inferred from homology"/>
<evidence type="ECO:0000256" key="3">
    <source>
        <dbReference type="RuleBase" id="RU000389"/>
    </source>
</evidence>
<evidence type="ECO:0000313" key="7">
    <source>
        <dbReference type="Proteomes" id="UP000198807"/>
    </source>
</evidence>
<dbReference type="PANTHER" id="PTHR30093:SF34">
    <property type="entry name" value="PREPILIN PEPTIDASE-DEPENDENT PROTEIN D"/>
    <property type="match status" value="1"/>
</dbReference>
<dbReference type="Gene3D" id="3.30.700.10">
    <property type="entry name" value="Glycoprotein, Type 4 Pilin"/>
    <property type="match status" value="1"/>
</dbReference>
<gene>
    <name evidence="6" type="ORF">SAMN04488129_10252</name>
</gene>
<dbReference type="AlphaFoldDB" id="A0A1H7GRZ1"/>
<evidence type="ECO:0000256" key="2">
    <source>
        <dbReference type="ARBA" id="ARBA00022481"/>
    </source>
</evidence>
<feature type="transmembrane region" description="Helical" evidence="5">
    <location>
        <begin position="53"/>
        <end position="77"/>
    </location>
</feature>
<keyword evidence="2" id="KW-0488">Methylation</keyword>
<dbReference type="SUPFAM" id="SSF54523">
    <property type="entry name" value="Pili subunits"/>
    <property type="match status" value="1"/>
</dbReference>
<feature type="region of interest" description="Disordered" evidence="4">
    <location>
        <begin position="1"/>
        <end position="35"/>
    </location>
</feature>
<dbReference type="STRING" id="650850.SAMN04488129_10252"/>
<protein>
    <submittedName>
        <fullName evidence="6">Type IV pilus assembly protein PilA</fullName>
    </submittedName>
</protein>
<keyword evidence="7" id="KW-1185">Reference proteome</keyword>
<sequence length="208" mass="21709">MPPRMIRAPRLSHPTKHRNGHTQPRADGQRQPARGTIMKKQGMQKYVKTGQGGFTLIELMIVVAIIGILAAIAIPAYQDYITRARVTEGLSLAASAKTTVAENAFSGETYSQGFTAPSATDYVTSVAISDTTGEITITYTTTVAESGSNVLYLTPTQASGSTASALPDSSSTYTPPKGRIAWECRAAGSSGVGTVGTLPAAAAPAECR</sequence>
<keyword evidence="5" id="KW-1133">Transmembrane helix</keyword>
<accession>A0A1H7GRZ1</accession>
<dbReference type="GO" id="GO:0044096">
    <property type="term" value="C:type IV pilus"/>
    <property type="evidence" value="ECO:0007669"/>
    <property type="project" value="TreeGrafter"/>
</dbReference>
<evidence type="ECO:0000256" key="1">
    <source>
        <dbReference type="ARBA" id="ARBA00005233"/>
    </source>
</evidence>
<evidence type="ECO:0000256" key="4">
    <source>
        <dbReference type="SAM" id="MobiDB-lite"/>
    </source>
</evidence>
<keyword evidence="5" id="KW-0812">Transmembrane</keyword>
<keyword evidence="3" id="KW-0281">Fimbrium</keyword>
<keyword evidence="5" id="KW-0472">Membrane</keyword>
<dbReference type="Pfam" id="PF07963">
    <property type="entry name" value="N_methyl"/>
    <property type="match status" value="1"/>
</dbReference>
<organism evidence="6 7">
    <name type="scientific">Halomonas daqiaonensis</name>
    <dbReference type="NCBI Taxonomy" id="650850"/>
    <lineage>
        <taxon>Bacteria</taxon>
        <taxon>Pseudomonadati</taxon>
        <taxon>Pseudomonadota</taxon>
        <taxon>Gammaproteobacteria</taxon>
        <taxon>Oceanospirillales</taxon>
        <taxon>Halomonadaceae</taxon>
        <taxon>Halomonas</taxon>
    </lineage>
</organism>
<dbReference type="InterPro" id="IPR012902">
    <property type="entry name" value="N_methyl_site"/>
</dbReference>
<dbReference type="Proteomes" id="UP000198807">
    <property type="component" value="Unassembled WGS sequence"/>
</dbReference>
<reference evidence="7" key="1">
    <citation type="submission" date="2016-10" db="EMBL/GenBank/DDBJ databases">
        <authorList>
            <person name="Varghese N."/>
            <person name="Submissions S."/>
        </authorList>
    </citation>
    <scope>NUCLEOTIDE SEQUENCE [LARGE SCALE GENOMIC DNA]</scope>
    <source>
        <strain evidence="7">CGMCC 1.9150</strain>
    </source>
</reference>